<organism evidence="1 2">
    <name type="scientific">Pseudomonas fluorescens</name>
    <dbReference type="NCBI Taxonomy" id="294"/>
    <lineage>
        <taxon>Bacteria</taxon>
        <taxon>Pseudomonadati</taxon>
        <taxon>Pseudomonadota</taxon>
        <taxon>Gammaproteobacteria</taxon>
        <taxon>Pseudomonadales</taxon>
        <taxon>Pseudomonadaceae</taxon>
        <taxon>Pseudomonas</taxon>
    </lineage>
</organism>
<dbReference type="AlphaFoldDB" id="A0A5E7N489"/>
<evidence type="ECO:0000313" key="2">
    <source>
        <dbReference type="Proteomes" id="UP000375525"/>
    </source>
</evidence>
<evidence type="ECO:0000313" key="1">
    <source>
        <dbReference type="EMBL" id="VVP31390.1"/>
    </source>
</evidence>
<dbReference type="Proteomes" id="UP000375525">
    <property type="component" value="Unassembled WGS sequence"/>
</dbReference>
<reference evidence="1 2" key="1">
    <citation type="submission" date="2019-09" db="EMBL/GenBank/DDBJ databases">
        <authorList>
            <person name="Chandra G."/>
            <person name="Truman W A."/>
        </authorList>
    </citation>
    <scope>NUCLEOTIDE SEQUENCE [LARGE SCALE GENOMIC DNA]</scope>
    <source>
        <strain evidence="1">PS880</strain>
    </source>
</reference>
<dbReference type="RefSeq" id="WP_150781417.1">
    <property type="nucleotide sequence ID" value="NZ_CABVIH010000023.1"/>
</dbReference>
<gene>
    <name evidence="1" type="ORF">PS880_04359</name>
</gene>
<proteinExistence type="predicted"/>
<dbReference type="EMBL" id="CABVIH010000023">
    <property type="protein sequence ID" value="VVP31390.1"/>
    <property type="molecule type" value="Genomic_DNA"/>
</dbReference>
<dbReference type="OrthoDB" id="6905279at2"/>
<protein>
    <submittedName>
        <fullName evidence="1">Uncharacterized protein</fullName>
    </submittedName>
</protein>
<name>A0A5E7N489_PSEFL</name>
<sequence>MTHSNNRNSFIRIASAACQVHLTLRSGLTACCPVQMNAPEPLVDHQVLELVWGVHDRCVTVITEKGIDEGNWVGDAFHCNNNWGEPVVLQFIQMKVLTPEDEPSTPIETALQQLLALAADKPDLVAEKTVMASLSAAVAQGPKALMHFLFPAMYQVMRTLHQLNVVAEEDEGYDWNTLSPALEAVSEGLNAGYGTPLSFDDDDDAADEDLGLTPWIAEIQDFLKDYINRTDNLDAESELTWRLLTMSVQLHTRTQLDSFLDTLRARLLNDDDDLKDLSSMALEDILEQITKPVVA</sequence>
<accession>A0A5E7N489</accession>